<gene>
    <name evidence="3" type="ORF">N7U68_04250</name>
</gene>
<sequence>MLKSLQISQGRKGPLYALLITLICASVMAQAADRPRLEAFLKVTGFDTALASIAHSAQDAPMMLGMSASDFGDDWSRTASDVFAEDVLHGIALDILEHTLSDDLLNVAAEFYASPLGVRLVAEENASHREEDNDMKQAGGAVLIEEATPERLTQLVRLTEAVDSSGVTISAIREVQVRFLIVASTAGVLDREIDEATLRQLLGARDAELRESLKVSGLNSAAYTYEAFSNAELAAYADALEAPQMQRVYELMNAIQFEIMAERFEVLALRMADMGPGQAL</sequence>
<accession>A0ABY6DCK4</accession>
<protein>
    <submittedName>
        <fullName evidence="3">DUF2059 domain-containing protein</fullName>
    </submittedName>
</protein>
<dbReference type="EMBL" id="CP106738">
    <property type="protein sequence ID" value="UXX83879.1"/>
    <property type="molecule type" value="Genomic_DNA"/>
</dbReference>
<dbReference type="InterPro" id="IPR018637">
    <property type="entry name" value="DUF2059"/>
</dbReference>
<organism evidence="3 4">
    <name type="scientific">Roseovarius pelagicus</name>
    <dbReference type="NCBI Taxonomy" id="2980108"/>
    <lineage>
        <taxon>Bacteria</taxon>
        <taxon>Pseudomonadati</taxon>
        <taxon>Pseudomonadota</taxon>
        <taxon>Alphaproteobacteria</taxon>
        <taxon>Rhodobacterales</taxon>
        <taxon>Roseobacteraceae</taxon>
        <taxon>Roseovarius</taxon>
    </lineage>
</organism>
<feature type="chain" id="PRO_5046643717" evidence="1">
    <location>
        <begin position="32"/>
        <end position="280"/>
    </location>
</feature>
<evidence type="ECO:0000256" key="1">
    <source>
        <dbReference type="SAM" id="SignalP"/>
    </source>
</evidence>
<proteinExistence type="predicted"/>
<dbReference type="RefSeq" id="WP_263048340.1">
    <property type="nucleotide sequence ID" value="NZ_CP106738.1"/>
</dbReference>
<dbReference type="Proteomes" id="UP001064087">
    <property type="component" value="Chromosome"/>
</dbReference>
<name>A0ABY6DCK4_9RHOB</name>
<reference evidence="3" key="1">
    <citation type="submission" date="2022-10" db="EMBL/GenBank/DDBJ databases">
        <title>Roseovarius pelagicus sp. nov., isolated from Arctic seawater.</title>
        <authorList>
            <person name="Hong Y.W."/>
            <person name="Hwang C.Y."/>
        </authorList>
    </citation>
    <scope>NUCLEOTIDE SEQUENCE</scope>
    <source>
        <strain evidence="3">HL-MP18</strain>
    </source>
</reference>
<evidence type="ECO:0000259" key="2">
    <source>
        <dbReference type="Pfam" id="PF09832"/>
    </source>
</evidence>
<keyword evidence="1" id="KW-0732">Signal</keyword>
<feature type="domain" description="DUF2059" evidence="2">
    <location>
        <begin position="88"/>
        <end position="142"/>
    </location>
</feature>
<keyword evidence="4" id="KW-1185">Reference proteome</keyword>
<dbReference type="Pfam" id="PF09832">
    <property type="entry name" value="DUF2059"/>
    <property type="match status" value="1"/>
</dbReference>
<evidence type="ECO:0000313" key="4">
    <source>
        <dbReference type="Proteomes" id="UP001064087"/>
    </source>
</evidence>
<evidence type="ECO:0000313" key="3">
    <source>
        <dbReference type="EMBL" id="UXX83879.1"/>
    </source>
</evidence>
<feature type="signal peptide" evidence="1">
    <location>
        <begin position="1"/>
        <end position="31"/>
    </location>
</feature>